<dbReference type="Proteomes" id="UP000817658">
    <property type="component" value="Chromosome 1"/>
</dbReference>
<gene>
    <name evidence="2" type="ORF">B1064G04.2</name>
    <name evidence="1" type="ORF">B1144D11.24</name>
</gene>
<evidence type="ECO:0000313" key="3">
    <source>
        <dbReference type="Proteomes" id="UP000000763"/>
    </source>
</evidence>
<reference evidence="3" key="2">
    <citation type="journal article" date="2005" name="Nature">
        <title>The map-based sequence of the rice genome.</title>
        <authorList>
            <consortium name="International rice genome sequencing project (IRGSP)"/>
            <person name="Matsumoto T."/>
            <person name="Wu J."/>
            <person name="Kanamori H."/>
            <person name="Katayose Y."/>
            <person name="Fujisawa M."/>
            <person name="Namiki N."/>
            <person name="Mizuno H."/>
            <person name="Yamamoto K."/>
            <person name="Antonio B.A."/>
            <person name="Baba T."/>
            <person name="Sakata K."/>
            <person name="Nagamura Y."/>
            <person name="Aoki H."/>
            <person name="Arikawa K."/>
            <person name="Arita K."/>
            <person name="Bito T."/>
            <person name="Chiden Y."/>
            <person name="Fujitsuka N."/>
            <person name="Fukunaka R."/>
            <person name="Hamada M."/>
            <person name="Harada C."/>
            <person name="Hayashi A."/>
            <person name="Hijishita S."/>
            <person name="Honda M."/>
            <person name="Hosokawa S."/>
            <person name="Ichikawa Y."/>
            <person name="Idonuma A."/>
            <person name="Iijima M."/>
            <person name="Ikeda M."/>
            <person name="Ikeno M."/>
            <person name="Ito K."/>
            <person name="Ito S."/>
            <person name="Ito T."/>
            <person name="Ito Y."/>
            <person name="Ito Y."/>
            <person name="Iwabuchi A."/>
            <person name="Kamiya K."/>
            <person name="Karasawa W."/>
            <person name="Kurita K."/>
            <person name="Katagiri S."/>
            <person name="Kikuta A."/>
            <person name="Kobayashi H."/>
            <person name="Kobayashi N."/>
            <person name="Machita K."/>
            <person name="Maehara T."/>
            <person name="Masukawa M."/>
            <person name="Mizubayashi T."/>
            <person name="Mukai Y."/>
            <person name="Nagasaki H."/>
            <person name="Nagata Y."/>
            <person name="Naito S."/>
            <person name="Nakashima M."/>
            <person name="Nakama Y."/>
            <person name="Nakamichi Y."/>
            <person name="Nakamura M."/>
            <person name="Meguro A."/>
            <person name="Negishi M."/>
            <person name="Ohta I."/>
            <person name="Ohta T."/>
            <person name="Okamoto M."/>
            <person name="Ono N."/>
            <person name="Saji S."/>
            <person name="Sakaguchi M."/>
            <person name="Sakai K."/>
            <person name="Shibata M."/>
            <person name="Shimokawa T."/>
            <person name="Song J."/>
            <person name="Takazaki Y."/>
            <person name="Terasawa K."/>
            <person name="Tsugane M."/>
            <person name="Tsuji K."/>
            <person name="Ueda S."/>
            <person name="Waki K."/>
            <person name="Yamagata H."/>
            <person name="Yamamoto M."/>
            <person name="Yamamoto S."/>
            <person name="Yamane H."/>
            <person name="Yoshiki S."/>
            <person name="Yoshihara R."/>
            <person name="Yukawa K."/>
            <person name="Zhong H."/>
            <person name="Yano M."/>
            <person name="Yuan Q."/>
            <person name="Ouyang S."/>
            <person name="Liu J."/>
            <person name="Jones K.M."/>
            <person name="Gansberger K."/>
            <person name="Moffat K."/>
            <person name="Hill J."/>
            <person name="Bera J."/>
            <person name="Fadrosh D."/>
            <person name="Jin S."/>
            <person name="Johri S."/>
            <person name="Kim M."/>
            <person name="Overton L."/>
            <person name="Reardon M."/>
            <person name="Tsitrin T."/>
            <person name="Vuong H."/>
            <person name="Weaver B."/>
            <person name="Ciecko A."/>
            <person name="Tallon L."/>
            <person name="Jackson J."/>
            <person name="Pai G."/>
            <person name="Aken S.V."/>
            <person name="Utterback T."/>
            <person name="Reidmuller S."/>
            <person name="Feldblyum T."/>
            <person name="Hsiao J."/>
            <person name="Zismann V."/>
            <person name="Iobst S."/>
            <person name="de Vazeille A.R."/>
            <person name="Buell C.R."/>
            <person name="Ying K."/>
            <person name="Li Y."/>
            <person name="Lu T."/>
            <person name="Huang Y."/>
            <person name="Zhao Q."/>
            <person name="Feng Q."/>
            <person name="Zhang L."/>
            <person name="Zhu J."/>
            <person name="Weng Q."/>
            <person name="Mu J."/>
            <person name="Lu Y."/>
            <person name="Fan D."/>
            <person name="Liu Y."/>
            <person name="Guan J."/>
            <person name="Zhang Y."/>
            <person name="Yu S."/>
            <person name="Liu X."/>
            <person name="Zhang Y."/>
            <person name="Hong G."/>
            <person name="Han B."/>
            <person name="Choisne N."/>
            <person name="Demange N."/>
            <person name="Orjeda G."/>
            <person name="Samain S."/>
            <person name="Cattolico L."/>
            <person name="Pelletier E."/>
            <person name="Couloux A."/>
            <person name="Segurens B."/>
            <person name="Wincker P."/>
            <person name="D'Hont A."/>
            <person name="Scarpelli C."/>
            <person name="Weissenbach J."/>
            <person name="Salanoubat M."/>
            <person name="Quetier F."/>
            <person name="Yu Y."/>
            <person name="Kim H.R."/>
            <person name="Rambo T."/>
            <person name="Currie J."/>
            <person name="Collura K."/>
            <person name="Luo M."/>
            <person name="Yang T."/>
            <person name="Ammiraju J.S.S."/>
            <person name="Engler F."/>
            <person name="Soderlund C."/>
            <person name="Wing R.A."/>
            <person name="Palmer L.E."/>
            <person name="de la Bastide M."/>
            <person name="Spiegel L."/>
            <person name="Nascimento L."/>
            <person name="Zutavern T."/>
            <person name="O'Shaughnessy A."/>
            <person name="Dike S."/>
            <person name="Dedhia N."/>
            <person name="Preston R."/>
            <person name="Balija V."/>
            <person name="McCombie W.R."/>
            <person name="Chow T."/>
            <person name="Chen H."/>
            <person name="Chung M."/>
            <person name="Chen C."/>
            <person name="Shaw J."/>
            <person name="Wu H."/>
            <person name="Hsiao K."/>
            <person name="Chao Y."/>
            <person name="Chu M."/>
            <person name="Cheng C."/>
            <person name="Hour A."/>
            <person name="Lee P."/>
            <person name="Lin S."/>
            <person name="Lin Y."/>
            <person name="Liou J."/>
            <person name="Liu S."/>
            <person name="Hsing Y."/>
            <person name="Raghuvanshi S."/>
            <person name="Mohanty A."/>
            <person name="Bharti A.K."/>
            <person name="Gaur A."/>
            <person name="Gupta V."/>
            <person name="Kumar D."/>
            <person name="Ravi V."/>
            <person name="Vij S."/>
            <person name="Kapur A."/>
            <person name="Khurana P."/>
            <person name="Khurana P."/>
            <person name="Khurana J.P."/>
            <person name="Tyagi A.K."/>
            <person name="Gaikwad K."/>
            <person name="Singh A."/>
            <person name="Dalal V."/>
            <person name="Srivastava S."/>
            <person name="Dixit A."/>
            <person name="Pal A.K."/>
            <person name="Ghazi I.A."/>
            <person name="Yadav M."/>
            <person name="Pandit A."/>
            <person name="Bhargava A."/>
            <person name="Sureshbabu K."/>
            <person name="Batra K."/>
            <person name="Sharma T.R."/>
            <person name="Mohapatra T."/>
            <person name="Singh N.K."/>
            <person name="Messing J."/>
            <person name="Nelson A.B."/>
            <person name="Fuks G."/>
            <person name="Kavchok S."/>
            <person name="Keizer G."/>
            <person name="Linton E."/>
            <person name="Llaca V."/>
            <person name="Song R."/>
            <person name="Tanyolac B."/>
            <person name="Young S."/>
            <person name="Ho-Il K."/>
            <person name="Hahn J.H."/>
            <person name="Sangsakoo G."/>
            <person name="Vanavichit A."/>
            <person name="de Mattos Luiz.A.T."/>
            <person name="Zimmer P.D."/>
            <person name="Malone G."/>
            <person name="Dellagostin O."/>
            <person name="de Oliveira A.C."/>
            <person name="Bevan M."/>
            <person name="Bancroft I."/>
            <person name="Minx P."/>
            <person name="Cordum H."/>
            <person name="Wilson R."/>
            <person name="Cheng Z."/>
            <person name="Jin W."/>
            <person name="Jiang J."/>
            <person name="Leong S.A."/>
            <person name="Iwama H."/>
            <person name="Gojobori T."/>
            <person name="Itoh T."/>
            <person name="Niimura Y."/>
            <person name="Fujii Y."/>
            <person name="Habara T."/>
            <person name="Sakai H."/>
            <person name="Sato Y."/>
            <person name="Wilson G."/>
            <person name="Kumar K."/>
            <person name="McCouch S."/>
            <person name="Juretic N."/>
            <person name="Hoen D."/>
            <person name="Wright S."/>
            <person name="Bruskiewich R."/>
            <person name="Bureau T."/>
            <person name="Miyao A."/>
            <person name="Hirochika H."/>
            <person name="Nishikawa T."/>
            <person name="Kadowaki K."/>
            <person name="Sugiura M."/>
            <person name="Burr B."/>
            <person name="Sasaki T."/>
        </authorList>
    </citation>
    <scope>NUCLEOTIDE SEQUENCE [LARGE SCALE GENOMIC DNA]</scope>
    <source>
        <strain evidence="3">cv. Nipponbare</strain>
    </source>
</reference>
<dbReference type="EMBL" id="AP003924">
    <property type="protein sequence ID" value="BAD87938.1"/>
    <property type="molecule type" value="Genomic_DNA"/>
</dbReference>
<protein>
    <submittedName>
        <fullName evidence="1">Uncharacterized protein</fullName>
    </submittedName>
</protein>
<organism evidence="1">
    <name type="scientific">Oryza sativa subsp. japonica</name>
    <name type="common">Rice</name>
    <dbReference type="NCBI Taxonomy" id="39947"/>
    <lineage>
        <taxon>Eukaryota</taxon>
        <taxon>Viridiplantae</taxon>
        <taxon>Streptophyta</taxon>
        <taxon>Embryophyta</taxon>
        <taxon>Tracheophyta</taxon>
        <taxon>Spermatophyta</taxon>
        <taxon>Magnoliopsida</taxon>
        <taxon>Liliopsida</taxon>
        <taxon>Poales</taxon>
        <taxon>Poaceae</taxon>
        <taxon>BOP clade</taxon>
        <taxon>Oryzoideae</taxon>
        <taxon>Oryzeae</taxon>
        <taxon>Oryzinae</taxon>
        <taxon>Oryza</taxon>
        <taxon>Oryza sativa</taxon>
    </lineage>
</organism>
<reference evidence="3" key="3">
    <citation type="journal article" date="2008" name="Nucleic Acids Res.">
        <title>The rice annotation project database (RAP-DB): 2008 update.</title>
        <authorList>
            <consortium name="The rice annotation project (RAP)"/>
        </authorList>
    </citation>
    <scope>GENOME REANNOTATION</scope>
    <source>
        <strain evidence="3">cv. Nipponbare</strain>
    </source>
</reference>
<evidence type="ECO:0000313" key="1">
    <source>
        <dbReference type="EMBL" id="BAD87653.1"/>
    </source>
</evidence>
<reference evidence="1" key="1">
    <citation type="journal article" date="2002" name="Nature">
        <title>The genome sequence and structure of rice chromosome 1.</title>
        <authorList>
            <person name="Sasaki T."/>
            <person name="Matsumoto T."/>
            <person name="Yamamoto K."/>
            <person name="Sakata K."/>
            <person name="Baba T."/>
            <person name="Katayose Y."/>
            <person name="Wu J."/>
            <person name="Niimura Y."/>
            <person name="Cheng Z."/>
            <person name="Nagamura Y."/>
            <person name="Antonio B.A."/>
            <person name="Kanamori H."/>
            <person name="Hosokawa S."/>
            <person name="Masukawa M."/>
            <person name="Arikawa K."/>
            <person name="Chiden Y."/>
            <person name="Hayashi M."/>
            <person name="Okamoto M."/>
            <person name="Ando T."/>
            <person name="Aoki H."/>
            <person name="Arita K."/>
            <person name="Hamada M."/>
            <person name="Harada C."/>
            <person name="Hijishita S."/>
            <person name="Honda M."/>
            <person name="Ichikawa Y."/>
            <person name="Idonuma A."/>
            <person name="Iijima M."/>
            <person name="Ikeda M."/>
            <person name="Ikeno M."/>
            <person name="Itoh S."/>
            <person name="Itoh T."/>
            <person name="Itoh Y."/>
            <person name="Itoh Y."/>
            <person name="Iwabuchi A."/>
            <person name="Kamiya K."/>
            <person name="Karasawa W."/>
            <person name="Katagiri S."/>
            <person name="Kikuta A."/>
            <person name="Kobayashi N."/>
            <person name="Kono I."/>
            <person name="Machita K."/>
            <person name="Maehara T."/>
            <person name="Mizuno H."/>
            <person name="Mizubayashi T."/>
            <person name="Mukai Y."/>
            <person name="Nagasaki H."/>
            <person name="Nakashima M."/>
            <person name="Nakama Y."/>
            <person name="Nakamichi Y."/>
            <person name="Nakamura M."/>
            <person name="Namiki N."/>
            <person name="Negishi M."/>
            <person name="Ohta I."/>
            <person name="Ono N."/>
            <person name="Saji S."/>
            <person name="Sakai K."/>
            <person name="Shibata M."/>
            <person name="Shimokawa T."/>
            <person name="Shomura A."/>
            <person name="Song J."/>
            <person name="Takazaki Y."/>
            <person name="Terasawa K."/>
            <person name="Tsuji K."/>
            <person name="Waki K."/>
            <person name="Yamagata H."/>
            <person name="Yamane H."/>
            <person name="Yoshiki S."/>
            <person name="Yoshihara R."/>
            <person name="Yukawa K."/>
            <person name="Zhong H."/>
            <person name="Iwama H."/>
            <person name="Endo T."/>
            <person name="Ito H."/>
            <person name="Hahn J.H."/>
            <person name="Kim H.I."/>
            <person name="Eun M.Y."/>
            <person name="Yano M."/>
            <person name="Jiang J."/>
            <person name="Gojobori T."/>
        </authorList>
    </citation>
    <scope>NUCLEOTIDE SEQUENCE</scope>
</reference>
<name>Q5JKR9_ORYSJ</name>
<dbReference type="Proteomes" id="UP000000763">
    <property type="component" value="Chromosome 1"/>
</dbReference>
<dbReference type="AlphaFoldDB" id="Q5JKR9"/>
<dbReference type="EMBL" id="AP003443">
    <property type="protein sequence ID" value="BAD87653.1"/>
    <property type="molecule type" value="Genomic_DNA"/>
</dbReference>
<accession>Q5JLL5</accession>
<proteinExistence type="predicted"/>
<evidence type="ECO:0000313" key="2">
    <source>
        <dbReference type="EMBL" id="BAD87938.1"/>
    </source>
</evidence>
<sequence>MTWRAPSPGSDHGQVRTGKVVVGDGEMIVSLPDVDKDDDCEHSSMVHVMLDSSVMTTNNKQPMVVVFHRDEDGGCDNRQFGLVSILIFSSHAALERAEAGPGTTAVAAEVEAGVRRSATGDEAAVGGGGRWGKAGEEAVGMMPMAPRLMRSTTGSSFHKSSPPHLSVEARQACGYGTVPRCGGRGGAVDGAVLDVALVWACL</sequence>
<accession>Q5JKR9</accession>